<feature type="transmembrane region" description="Helical" evidence="1">
    <location>
        <begin position="14"/>
        <end position="36"/>
    </location>
</feature>
<evidence type="ECO:0000259" key="2">
    <source>
        <dbReference type="PROSITE" id="PS51832"/>
    </source>
</evidence>
<dbReference type="Pfam" id="PF13487">
    <property type="entry name" value="HD_5"/>
    <property type="match status" value="1"/>
</dbReference>
<keyword evidence="1" id="KW-0472">Membrane</keyword>
<dbReference type="SUPFAM" id="SSF109604">
    <property type="entry name" value="HD-domain/PDEase-like"/>
    <property type="match status" value="1"/>
</dbReference>
<organism evidence="3">
    <name type="scientific">marine sediment metagenome</name>
    <dbReference type="NCBI Taxonomy" id="412755"/>
    <lineage>
        <taxon>unclassified sequences</taxon>
        <taxon>metagenomes</taxon>
        <taxon>ecological metagenomes</taxon>
    </lineage>
</organism>
<protein>
    <recommendedName>
        <fullName evidence="2">HD-GYP domain-containing protein</fullName>
    </recommendedName>
</protein>
<proteinExistence type="predicted"/>
<dbReference type="InterPro" id="IPR037522">
    <property type="entry name" value="HD_GYP_dom"/>
</dbReference>
<feature type="domain" description="HD-GYP" evidence="2">
    <location>
        <begin position="80"/>
        <end position="263"/>
    </location>
</feature>
<dbReference type="SMART" id="SM00471">
    <property type="entry name" value="HDc"/>
    <property type="match status" value="1"/>
</dbReference>
<name>A0A0F9CK27_9ZZZZ</name>
<keyword evidence="1" id="KW-0812">Transmembrane</keyword>
<accession>A0A0F9CK27</accession>
<comment type="caution">
    <text evidence="3">The sequence shown here is derived from an EMBL/GenBank/DDBJ whole genome shotgun (WGS) entry which is preliminary data.</text>
</comment>
<feature type="transmembrane region" description="Helical" evidence="1">
    <location>
        <begin position="42"/>
        <end position="63"/>
    </location>
</feature>
<dbReference type="PROSITE" id="PS51832">
    <property type="entry name" value="HD_GYP"/>
    <property type="match status" value="1"/>
</dbReference>
<feature type="non-terminal residue" evidence="3">
    <location>
        <position position="263"/>
    </location>
</feature>
<evidence type="ECO:0000256" key="1">
    <source>
        <dbReference type="SAM" id="Phobius"/>
    </source>
</evidence>
<dbReference type="InterPro" id="IPR003607">
    <property type="entry name" value="HD/PDEase_dom"/>
</dbReference>
<dbReference type="CDD" id="cd00077">
    <property type="entry name" value="HDc"/>
    <property type="match status" value="1"/>
</dbReference>
<reference evidence="3" key="1">
    <citation type="journal article" date="2015" name="Nature">
        <title>Complex archaea that bridge the gap between prokaryotes and eukaryotes.</title>
        <authorList>
            <person name="Spang A."/>
            <person name="Saw J.H."/>
            <person name="Jorgensen S.L."/>
            <person name="Zaremba-Niedzwiedzka K."/>
            <person name="Martijn J."/>
            <person name="Lind A.E."/>
            <person name="van Eijk R."/>
            <person name="Schleper C."/>
            <person name="Guy L."/>
            <person name="Ettema T.J."/>
        </authorList>
    </citation>
    <scope>NUCLEOTIDE SEQUENCE</scope>
</reference>
<evidence type="ECO:0000313" key="3">
    <source>
        <dbReference type="EMBL" id="KKL26782.1"/>
    </source>
</evidence>
<sequence length="263" mass="29504">MWKRLRPLAGAADVLRPVCLSVIAMLVAAVAMAFAGSRPGRVVAGVGIALIAVAMVLQIRWAVRHLRRQSDMAHEARLDAEQHYAEVLYRIINFVEARDEYWRGHSENVARLVEKLARKLDFPARLCRLMHVAGRLHDIGMIAVPEELVKSRRNFGVDEYRIIKPHSQVSYEVLKPMTSLEDVLAAVRHHHERMNGTGYPDGLADQEIPLTARILAVADAYDAMTHDRPHRQAMTPLQAMQELRRCSPAGYDPVCVDALADVV</sequence>
<gene>
    <name evidence="3" type="ORF">LCGC14_2391810</name>
</gene>
<dbReference type="PANTHER" id="PTHR43155">
    <property type="entry name" value="CYCLIC DI-GMP PHOSPHODIESTERASE PA4108-RELATED"/>
    <property type="match status" value="1"/>
</dbReference>
<dbReference type="Gene3D" id="1.10.3210.10">
    <property type="entry name" value="Hypothetical protein af1432"/>
    <property type="match status" value="1"/>
</dbReference>
<keyword evidence="1" id="KW-1133">Transmembrane helix</keyword>
<dbReference type="EMBL" id="LAZR01035710">
    <property type="protein sequence ID" value="KKL26782.1"/>
    <property type="molecule type" value="Genomic_DNA"/>
</dbReference>
<dbReference type="AlphaFoldDB" id="A0A0F9CK27"/>